<organism evidence="2 3">
    <name type="scientific">Oxalicibacterium solurbis</name>
    <dbReference type="NCBI Taxonomy" id="69280"/>
    <lineage>
        <taxon>Bacteria</taxon>
        <taxon>Pseudomonadati</taxon>
        <taxon>Pseudomonadota</taxon>
        <taxon>Betaproteobacteria</taxon>
        <taxon>Burkholderiales</taxon>
        <taxon>Oxalobacteraceae</taxon>
        <taxon>Oxalicibacterium</taxon>
    </lineage>
</organism>
<dbReference type="Pfam" id="PF20419">
    <property type="entry name" value="DUF6701"/>
    <property type="match status" value="1"/>
</dbReference>
<comment type="caution">
    <text evidence="2">The sequence shown here is derived from an EMBL/GenBank/DDBJ whole genome shotgun (WGS) entry which is preliminary data.</text>
</comment>
<evidence type="ECO:0000313" key="2">
    <source>
        <dbReference type="EMBL" id="GGI53091.1"/>
    </source>
</evidence>
<dbReference type="Proteomes" id="UP000627205">
    <property type="component" value="Unassembled WGS sequence"/>
</dbReference>
<evidence type="ECO:0000259" key="1">
    <source>
        <dbReference type="Pfam" id="PF20419"/>
    </source>
</evidence>
<feature type="domain" description="DUF6701" evidence="1">
    <location>
        <begin position="440"/>
        <end position="964"/>
    </location>
</feature>
<dbReference type="AlphaFoldDB" id="A0A8J3AWZ3"/>
<name>A0A8J3AWZ3_9BURK</name>
<dbReference type="Gene3D" id="2.60.120.200">
    <property type="match status" value="1"/>
</dbReference>
<reference evidence="2" key="1">
    <citation type="journal article" date="2014" name="Int. J. Syst. Evol. Microbiol.">
        <title>Complete genome sequence of Corynebacterium casei LMG S-19264T (=DSM 44701T), isolated from a smear-ripened cheese.</title>
        <authorList>
            <consortium name="US DOE Joint Genome Institute (JGI-PGF)"/>
            <person name="Walter F."/>
            <person name="Albersmeier A."/>
            <person name="Kalinowski J."/>
            <person name="Ruckert C."/>
        </authorList>
    </citation>
    <scope>NUCLEOTIDE SEQUENCE</scope>
    <source>
        <strain evidence="2">CCM 7664</strain>
    </source>
</reference>
<sequence>MTGLPVQGETYTIDPNAATECYIDDFDRPNGAPGANWSVGHESGSFGDPRIISGRLRLTDNSTQASTYATLQRIFPGAGNKIVVEFNHYAYGGNGADGIAMVLSDASKPPIAGAFGGSLGYAPKRTSAGGDTTHAGFSGGWLGVALDEFGNFSNPTEGRSGGPGQRADAVTIRGSGSDFDGYEYLRTTGSLGTGIDTTSSNPGPGYRYRITVDHSDSVHAYTKVERDTSGSGSNYTTLISSFDAKAQQGQAAVPTNWSLSFTGSTGGNSNVHEFTHLQVCSVTLERLHHIEIDHPTTSCGAAPVTVKACANSDCSSLYVGKVTVNLANVTSNGTSSWSSGNLLTFFNGQTQVTLSQGSPVNATVNIGGSTASSPPATNGTVCMDGNGNATNCVVHFSSACSFDVVEPGKAPGSPIYTKLVGQPFSLDLRPSDASGNPAPYNGNVTVSLIDQDVSGGGQCNNTAAGITPESASIAFNNESAKTVNFTVNKAQKNVRVRVIAGSGGSALPSCSRDNFAIRPQSFQLTTPTIADCTGPTACSSSYPAGESFNVDATPTPVPTGYAGTPVFDETKVRDHTGANLQSSDMLAGTFGAAAANGVASGTFKYDDVGSIAFLTGAVTDAVFTNVDQVTGTAGNVVHDNEGDCIPGSATNKKTNGKYGCLVGNDETAPKGRFRPHHYAVEASLTAACTPGSPGQSFTYMGQPMQVALSAKALSRNDVVLSRYTPVASGTQFPQLATLAISGVDTDGIDRIVRFAPALPPRVWTEGQYSGSGTYQFSRESTPDGSYENFRWSVSITDPDGVRITQHNSTTVDATQVFSLPTIIRFGRLKLLNANGAPQNTLSIPMRVEYWDKTKGFITNTDDSCTTLLPANFKTTPGATLNISNISKGVGSIALNKPTTPGKTSIDICTDLAGDTTPGTICAATTSAGMPWLQGAWGGPNYDDDPTARATFGVFKSGPIIYLRELY</sequence>
<reference evidence="2" key="2">
    <citation type="submission" date="2020-09" db="EMBL/GenBank/DDBJ databases">
        <authorList>
            <person name="Sun Q."/>
            <person name="Sedlacek I."/>
        </authorList>
    </citation>
    <scope>NUCLEOTIDE SEQUENCE</scope>
    <source>
        <strain evidence="2">CCM 7664</strain>
    </source>
</reference>
<dbReference type="InterPro" id="IPR013320">
    <property type="entry name" value="ConA-like_dom_sf"/>
</dbReference>
<keyword evidence="3" id="KW-1185">Reference proteome</keyword>
<accession>A0A8J3AWZ3</accession>
<gene>
    <name evidence="2" type="ORF">GCM10011430_02650</name>
</gene>
<dbReference type="SUPFAM" id="SSF49899">
    <property type="entry name" value="Concanavalin A-like lectins/glucanases"/>
    <property type="match status" value="1"/>
</dbReference>
<evidence type="ECO:0000313" key="3">
    <source>
        <dbReference type="Proteomes" id="UP000627205"/>
    </source>
</evidence>
<proteinExistence type="predicted"/>
<dbReference type="InterPro" id="IPR046524">
    <property type="entry name" value="DUF6701"/>
</dbReference>
<dbReference type="EMBL" id="BMDP01000001">
    <property type="protein sequence ID" value="GGI53091.1"/>
    <property type="molecule type" value="Genomic_DNA"/>
</dbReference>
<protein>
    <recommendedName>
        <fullName evidence="1">DUF6701 domain-containing protein</fullName>
    </recommendedName>
</protein>